<dbReference type="InterPro" id="IPR016130">
    <property type="entry name" value="Tyr_Pase_AS"/>
</dbReference>
<organism evidence="2 3">
    <name type="scientific">Agromyces larvae</name>
    <dbReference type="NCBI Taxonomy" id="2929802"/>
    <lineage>
        <taxon>Bacteria</taxon>
        <taxon>Bacillati</taxon>
        <taxon>Actinomycetota</taxon>
        <taxon>Actinomycetes</taxon>
        <taxon>Micrococcales</taxon>
        <taxon>Microbacteriaceae</taxon>
        <taxon>Agromyces</taxon>
    </lineage>
</organism>
<protein>
    <submittedName>
        <fullName evidence="2">Tyrosine-protein phosphatase</fullName>
    </submittedName>
</protein>
<accession>A0ABY4BVN4</accession>
<dbReference type="Pfam" id="PF13350">
    <property type="entry name" value="Y_phosphatase3"/>
    <property type="match status" value="1"/>
</dbReference>
<keyword evidence="3" id="KW-1185">Reference proteome</keyword>
<dbReference type="Proteomes" id="UP000832097">
    <property type="component" value="Chromosome"/>
</dbReference>
<evidence type="ECO:0000256" key="1">
    <source>
        <dbReference type="ARBA" id="ARBA00009580"/>
    </source>
</evidence>
<proteinExistence type="inferred from homology"/>
<dbReference type="SUPFAM" id="SSF52799">
    <property type="entry name" value="(Phosphotyrosine protein) phosphatases II"/>
    <property type="match status" value="1"/>
</dbReference>
<sequence>MTEPGAAIPLATLPNLRDLGGWATADGRRIRLGEVYRSTELGRVDADDLRRFAELRVRTIFDLRTAVEREASPDRVPDGVRDEALDVLADAGAGAAPAELMKIVSDPASADRLLGDGRAQTLFAQAYRQIVSLPSALASYRRLYTELAEPANRPALFHCTTGKDRTGWGAAALLSFLGVPEELVIRDYLLTNEQLLPALEPVFQQFEAAGGDRALLVPVLGVERGYLETAFDELHTRFGDIQGYFDEGLALEASVQQALRDALLE</sequence>
<gene>
    <name evidence="2" type="ORF">MTO99_13705</name>
</gene>
<dbReference type="Gene3D" id="3.90.190.10">
    <property type="entry name" value="Protein tyrosine phosphatase superfamily"/>
    <property type="match status" value="1"/>
</dbReference>
<reference evidence="2 3" key="1">
    <citation type="submission" date="2022-03" db="EMBL/GenBank/DDBJ databases">
        <title>Mucilaginibacter sp. isolated from the gut of Protaetia brevitarsis seulensis larvae.</title>
        <authorList>
            <person name="Won M."/>
            <person name="Kim S.-J."/>
            <person name="Kwon S.-W."/>
        </authorList>
    </citation>
    <scope>NUCLEOTIDE SEQUENCE [LARGE SCALE GENOMIC DNA]</scope>
    <source>
        <strain evidence="2 3">CFWR-12</strain>
    </source>
</reference>
<evidence type="ECO:0000313" key="2">
    <source>
        <dbReference type="EMBL" id="UOE43234.1"/>
    </source>
</evidence>
<dbReference type="InterPro" id="IPR029021">
    <property type="entry name" value="Prot-tyrosine_phosphatase-like"/>
</dbReference>
<dbReference type="InterPro" id="IPR026893">
    <property type="entry name" value="Tyr/Ser_Pase_IphP-type"/>
</dbReference>
<dbReference type="PROSITE" id="PS00383">
    <property type="entry name" value="TYR_PHOSPHATASE_1"/>
    <property type="match status" value="1"/>
</dbReference>
<dbReference type="EMBL" id="CP094528">
    <property type="protein sequence ID" value="UOE43234.1"/>
    <property type="molecule type" value="Genomic_DNA"/>
</dbReference>
<comment type="similarity">
    <text evidence="1">Belongs to the protein-tyrosine phosphatase family.</text>
</comment>
<evidence type="ECO:0000313" key="3">
    <source>
        <dbReference type="Proteomes" id="UP000832097"/>
    </source>
</evidence>
<dbReference type="PANTHER" id="PTHR31126">
    <property type="entry name" value="TYROSINE-PROTEIN PHOSPHATASE"/>
    <property type="match status" value="1"/>
</dbReference>
<dbReference type="RefSeq" id="WP_243554195.1">
    <property type="nucleotide sequence ID" value="NZ_CP094528.1"/>
</dbReference>
<name>A0ABY4BVN4_9MICO</name>
<dbReference type="PANTHER" id="PTHR31126:SF1">
    <property type="entry name" value="TYROSINE SPECIFIC PROTEIN PHOSPHATASES DOMAIN-CONTAINING PROTEIN"/>
    <property type="match status" value="1"/>
</dbReference>